<evidence type="ECO:0000313" key="7">
    <source>
        <dbReference type="Proteomes" id="UP000193963"/>
    </source>
</evidence>
<dbReference type="Proteomes" id="UP000193963">
    <property type="component" value="Unassembled WGS sequence"/>
</dbReference>
<comment type="cofactor">
    <cofactor evidence="4">
        <name>Zn(2+)</name>
        <dbReference type="ChEBI" id="CHEBI:29105"/>
    </cofactor>
</comment>
<dbReference type="EMBL" id="FWFN01000002">
    <property type="protein sequence ID" value="SLN31844.1"/>
    <property type="molecule type" value="Genomic_DNA"/>
</dbReference>
<dbReference type="PROSITE" id="PS00059">
    <property type="entry name" value="ADH_ZINC"/>
    <property type="match status" value="1"/>
</dbReference>
<dbReference type="GO" id="GO:0008270">
    <property type="term" value="F:zinc ion binding"/>
    <property type="evidence" value="ECO:0007669"/>
    <property type="project" value="InterPro"/>
</dbReference>
<evidence type="ECO:0000256" key="4">
    <source>
        <dbReference type="RuleBase" id="RU361277"/>
    </source>
</evidence>
<keyword evidence="7" id="KW-1185">Reference proteome</keyword>
<dbReference type="PANTHER" id="PTHR43401:SF2">
    <property type="entry name" value="L-THREONINE 3-DEHYDROGENASE"/>
    <property type="match status" value="1"/>
</dbReference>
<organism evidence="6 7">
    <name type="scientific">Pseudooceanicola marinus</name>
    <dbReference type="NCBI Taxonomy" id="396013"/>
    <lineage>
        <taxon>Bacteria</taxon>
        <taxon>Pseudomonadati</taxon>
        <taxon>Pseudomonadota</taxon>
        <taxon>Alphaproteobacteria</taxon>
        <taxon>Rhodobacterales</taxon>
        <taxon>Paracoccaceae</taxon>
        <taxon>Pseudooceanicola</taxon>
    </lineage>
</organism>
<dbReference type="InterPro" id="IPR013154">
    <property type="entry name" value="ADH-like_N"/>
</dbReference>
<dbReference type="Gene3D" id="3.90.180.10">
    <property type="entry name" value="Medium-chain alcohol dehydrogenases, catalytic domain"/>
    <property type="match status" value="1"/>
</dbReference>
<dbReference type="EC" id="1.-.-.-" evidence="6"/>
<evidence type="ECO:0000256" key="1">
    <source>
        <dbReference type="ARBA" id="ARBA00022723"/>
    </source>
</evidence>
<dbReference type="InterPro" id="IPR013149">
    <property type="entry name" value="ADH-like_C"/>
</dbReference>
<dbReference type="GO" id="GO:0016616">
    <property type="term" value="F:oxidoreductase activity, acting on the CH-OH group of donors, NAD or NADP as acceptor"/>
    <property type="evidence" value="ECO:0007669"/>
    <property type="project" value="UniProtKB-ARBA"/>
</dbReference>
<dbReference type="AlphaFoldDB" id="A0A1X6YVK4"/>
<sequence length="334" mass="34585">MNKAAIFQGFDAPLAVQDLAMPEPAPDGVVLRVSHCGICGSDLHMAHDPAFGAQPGDVFGHEFAGEVVALGRDCTQLQVGDQVSVIPLGGCGQCQTCRVGEPAWCSQMTLQGGGYGQFTTTTERQCRKLPAGVTAEEGALAEPLAVALHGVALSGLTAGDRVLILGAGPIGLATAFWARRLGATAVVVQDIHPEARDLALAMGATDFLCTPDAPVEASDAALGRKADIVFDCAGAPPLLAQAIDQVRVKGRIVILALSTRETSFIPFAAVSKEVAVLTSAFFTLREYEAALDALASGAPVAEALVTRTISLDDLPEVFEGMKTGRSHGKVIVCP</sequence>
<dbReference type="InterPro" id="IPR002328">
    <property type="entry name" value="ADH_Zn_CS"/>
</dbReference>
<evidence type="ECO:0000313" key="6">
    <source>
        <dbReference type="EMBL" id="SLN31844.1"/>
    </source>
</evidence>
<keyword evidence="3 6" id="KW-0560">Oxidoreductase</keyword>
<evidence type="ECO:0000259" key="5">
    <source>
        <dbReference type="SMART" id="SM00829"/>
    </source>
</evidence>
<feature type="domain" description="Enoyl reductase (ER)" evidence="5">
    <location>
        <begin position="9"/>
        <end position="332"/>
    </location>
</feature>
<dbReference type="Gene3D" id="3.40.50.720">
    <property type="entry name" value="NAD(P)-binding Rossmann-like Domain"/>
    <property type="match status" value="1"/>
</dbReference>
<protein>
    <submittedName>
        <fullName evidence="6">Putative zinc-type alcohol dehydrogenase-like protein YjmD</fullName>
        <ecNumber evidence="6">1.-.-.-</ecNumber>
    </submittedName>
</protein>
<name>A0A1X6YVK4_9RHOB</name>
<reference evidence="6 7" key="1">
    <citation type="submission" date="2017-03" db="EMBL/GenBank/DDBJ databases">
        <authorList>
            <person name="Afonso C.L."/>
            <person name="Miller P.J."/>
            <person name="Scott M.A."/>
            <person name="Spackman E."/>
            <person name="Goraichik I."/>
            <person name="Dimitrov K.M."/>
            <person name="Suarez D.L."/>
            <person name="Swayne D.E."/>
        </authorList>
    </citation>
    <scope>NUCLEOTIDE SEQUENCE [LARGE SCALE GENOMIC DNA]</scope>
    <source>
        <strain evidence="6 7">CECT 7751</strain>
    </source>
</reference>
<dbReference type="InterPro" id="IPR020843">
    <property type="entry name" value="ER"/>
</dbReference>
<comment type="similarity">
    <text evidence="4">Belongs to the zinc-containing alcohol dehydrogenase family.</text>
</comment>
<proteinExistence type="inferred from homology"/>
<keyword evidence="1 4" id="KW-0479">Metal-binding</keyword>
<dbReference type="OrthoDB" id="9809185at2"/>
<dbReference type="SUPFAM" id="SSF50129">
    <property type="entry name" value="GroES-like"/>
    <property type="match status" value="1"/>
</dbReference>
<dbReference type="InterPro" id="IPR050129">
    <property type="entry name" value="Zn_alcohol_dh"/>
</dbReference>
<gene>
    <name evidence="6" type="primary">yjmD_2</name>
    <name evidence="6" type="ORF">PSM7751_01385</name>
</gene>
<accession>A0A1X6YVK4</accession>
<dbReference type="InterPro" id="IPR036291">
    <property type="entry name" value="NAD(P)-bd_dom_sf"/>
</dbReference>
<dbReference type="PANTHER" id="PTHR43401">
    <property type="entry name" value="L-THREONINE 3-DEHYDROGENASE"/>
    <property type="match status" value="1"/>
</dbReference>
<dbReference type="InterPro" id="IPR011032">
    <property type="entry name" value="GroES-like_sf"/>
</dbReference>
<dbReference type="SUPFAM" id="SSF51735">
    <property type="entry name" value="NAD(P)-binding Rossmann-fold domains"/>
    <property type="match status" value="1"/>
</dbReference>
<dbReference type="Pfam" id="PF08240">
    <property type="entry name" value="ADH_N"/>
    <property type="match status" value="1"/>
</dbReference>
<evidence type="ECO:0000256" key="3">
    <source>
        <dbReference type="ARBA" id="ARBA00023002"/>
    </source>
</evidence>
<evidence type="ECO:0000256" key="2">
    <source>
        <dbReference type="ARBA" id="ARBA00022833"/>
    </source>
</evidence>
<dbReference type="SMART" id="SM00829">
    <property type="entry name" value="PKS_ER"/>
    <property type="match status" value="1"/>
</dbReference>
<dbReference type="RefSeq" id="WP_085887243.1">
    <property type="nucleotide sequence ID" value="NZ_FWFN01000002.1"/>
</dbReference>
<keyword evidence="2 4" id="KW-0862">Zinc</keyword>
<dbReference type="Pfam" id="PF00107">
    <property type="entry name" value="ADH_zinc_N"/>
    <property type="match status" value="1"/>
</dbReference>